<gene>
    <name evidence="2" type="ORF">MTBBW1_1810001</name>
</gene>
<dbReference type="NCBIfam" id="TIGR02543">
    <property type="entry name" value="List_Bact_rpt"/>
    <property type="match status" value="2"/>
</dbReference>
<evidence type="ECO:0008006" key="4">
    <source>
        <dbReference type="Google" id="ProtNLM"/>
    </source>
</evidence>
<protein>
    <recommendedName>
        <fullName evidence="4">Fibronectin type-III domain-containing protein</fullName>
    </recommendedName>
</protein>
<dbReference type="GO" id="GO:0030313">
    <property type="term" value="C:cell envelope"/>
    <property type="evidence" value="ECO:0007669"/>
    <property type="project" value="UniProtKB-SubCell"/>
</dbReference>
<sequence length="838" mass="89843">MTSNAFTRTNYTFNGWNTAADGSGTPYADEEEYIFVENITLYAQWIINIYTITFDSNGGTGTMIPQSGDYNSTTVLNSNSFTRTNYTFNGWNTAANGSGISYANKADYTFTADITLYAQWLYVSPPPPVVIPPVIAPPAINNDTQVITSGTVTNNGEHEDVTVGTGATVTNSGTLTDLNNSGTINGGVVAGDSVNNGVMENVTFPQDTLLDNAGGIIGNADNSGEVFGGTIEGTVTNTGVIAGTSPDGTIDASYTVTISESAVISGGEVAGAVVNNGVLESVTISSNSVISFGNSGHLTGTITIVDDEGVGCVITIPPHVVYPSHPMILTPVSIINYANEQAWDINIEEKKSDVRSGVQVSLLEKNRFETSATLPQVPSYYYLIDGVVFSEAGSKSSQEIDMIIPFDPENLPGAIDSSDFIVLVYDYELQTWTANEYILDGNNVKLKTDFLSAVAIVAEAEDLISITTDQVSGITHISATSGGTVISEGGSTIMAKGVCWSTSSNPEMDDNKTDEGEGDGKFKSIMTKLSPNTKYYVRAYLTSELGTIYGNEYSFTTGTGLFDSYLTLTDSTLSALTIPTDANMNMFGVSVGKSIKIKKGARVSCNYFVANNKVVLEESSSQFKVYRSGATVYFVGIMGTVIKVPASSTAQVIYFSDGRADLSIYDKKVILGEQEINLLPSAIAALNNSENYVDTDISQMPSVIDSYLILTDSSPAFTIPYGAYTQVFGSSGINTLSIEEGAKVDCKNFAGANVVNIDELFAAFDIFRIDTTIYFESQNGTYIEIPATTAFQTLNFQDNSYILAIVDDQIMLIKMIIDNDQRRYDAKNIFIIPHNMTN</sequence>
<dbReference type="EMBL" id="FWEV01000092">
    <property type="protein sequence ID" value="SLM29479.1"/>
    <property type="molecule type" value="Genomic_DNA"/>
</dbReference>
<organism evidence="2 3">
    <name type="scientific">Desulfamplus magnetovallimortis</name>
    <dbReference type="NCBI Taxonomy" id="1246637"/>
    <lineage>
        <taxon>Bacteria</taxon>
        <taxon>Pseudomonadati</taxon>
        <taxon>Thermodesulfobacteriota</taxon>
        <taxon>Desulfobacteria</taxon>
        <taxon>Desulfobacterales</taxon>
        <taxon>Desulfobacteraceae</taxon>
        <taxon>Desulfamplus</taxon>
    </lineage>
</organism>
<comment type="subcellular location">
    <subcellularLocation>
        <location evidence="1">Cell envelope</location>
    </subcellularLocation>
</comment>
<evidence type="ECO:0000313" key="3">
    <source>
        <dbReference type="Proteomes" id="UP000191931"/>
    </source>
</evidence>
<dbReference type="Proteomes" id="UP000191931">
    <property type="component" value="Unassembled WGS sequence"/>
</dbReference>
<name>A0A1W1HAL9_9BACT</name>
<dbReference type="InterPro" id="IPR042229">
    <property type="entry name" value="Listeria/Bacterioides_rpt_sf"/>
</dbReference>
<evidence type="ECO:0000313" key="2">
    <source>
        <dbReference type="EMBL" id="SLM29479.1"/>
    </source>
</evidence>
<reference evidence="2 3" key="1">
    <citation type="submission" date="2017-03" db="EMBL/GenBank/DDBJ databases">
        <authorList>
            <person name="Afonso C.L."/>
            <person name="Miller P.J."/>
            <person name="Scott M.A."/>
            <person name="Spackman E."/>
            <person name="Goraichik I."/>
            <person name="Dimitrov K.M."/>
            <person name="Suarez D.L."/>
            <person name="Swayne D.E."/>
        </authorList>
    </citation>
    <scope>NUCLEOTIDE SEQUENCE [LARGE SCALE GENOMIC DNA]</scope>
    <source>
        <strain evidence="2">PRJEB14757</strain>
    </source>
</reference>
<dbReference type="STRING" id="1246637.MTBBW1_1810001"/>
<dbReference type="AlphaFoldDB" id="A0A1W1HAL9"/>
<proteinExistence type="predicted"/>
<evidence type="ECO:0000256" key="1">
    <source>
        <dbReference type="ARBA" id="ARBA00004196"/>
    </source>
</evidence>
<accession>A0A1W1HAL9</accession>
<dbReference type="InterPro" id="IPR013378">
    <property type="entry name" value="InlB-like_B-rpt"/>
</dbReference>
<dbReference type="Pfam" id="PF09479">
    <property type="entry name" value="Flg_new"/>
    <property type="match status" value="2"/>
</dbReference>
<keyword evidence="3" id="KW-1185">Reference proteome</keyword>
<dbReference type="Gene3D" id="2.60.40.4270">
    <property type="entry name" value="Listeria-Bacteroides repeat domain"/>
    <property type="match status" value="2"/>
</dbReference>